<dbReference type="RefSeq" id="WP_084163009.1">
    <property type="nucleotide sequence ID" value="NZ_JAEKJY010000001.1"/>
</dbReference>
<keyword evidence="2" id="KW-0812">Transmembrane</keyword>
<feature type="domain" description="HTH cro/C1-type" evidence="3">
    <location>
        <begin position="11"/>
        <end position="42"/>
    </location>
</feature>
<keyword evidence="2" id="KW-0472">Membrane</keyword>
<dbReference type="Gene3D" id="1.10.260.40">
    <property type="entry name" value="lambda repressor-like DNA-binding domains"/>
    <property type="match status" value="1"/>
</dbReference>
<evidence type="ECO:0000313" key="5">
    <source>
        <dbReference type="Proteomes" id="UP000663970"/>
    </source>
</evidence>
<feature type="compositionally biased region" description="Acidic residues" evidence="1">
    <location>
        <begin position="156"/>
        <end position="184"/>
    </location>
</feature>
<accession>A0ABS3DT87</accession>
<dbReference type="PANTHER" id="PTHR34475:SF1">
    <property type="entry name" value="CYTOSKELETON PROTEIN RODZ"/>
    <property type="match status" value="1"/>
</dbReference>
<dbReference type="Pfam" id="PF13413">
    <property type="entry name" value="HTH_25"/>
    <property type="match status" value="1"/>
</dbReference>
<dbReference type="SUPFAM" id="SSF47413">
    <property type="entry name" value="lambda repressor-like DNA-binding domains"/>
    <property type="match status" value="1"/>
</dbReference>
<keyword evidence="5" id="KW-1185">Reference proteome</keyword>
<proteinExistence type="predicted"/>
<feature type="transmembrane region" description="Helical" evidence="2">
    <location>
        <begin position="110"/>
        <end position="131"/>
    </location>
</feature>
<reference evidence="4 5" key="1">
    <citation type="submission" date="2020-12" db="EMBL/GenBank/DDBJ databases">
        <title>Oil enriched cultivation method for isolating marine PHA-producing bacteria.</title>
        <authorList>
            <person name="Zheng W."/>
            <person name="Yu S."/>
            <person name="Huang Y."/>
        </authorList>
    </citation>
    <scope>NUCLEOTIDE SEQUENCE [LARGE SCALE GENOMIC DNA]</scope>
    <source>
        <strain evidence="4 5">SY-2-6</strain>
    </source>
</reference>
<evidence type="ECO:0000259" key="3">
    <source>
        <dbReference type="PROSITE" id="PS50943"/>
    </source>
</evidence>
<dbReference type="PROSITE" id="PS50943">
    <property type="entry name" value="HTH_CROC1"/>
    <property type="match status" value="1"/>
</dbReference>
<name>A0ABS3DT87_9BACI</name>
<organism evidence="4 5">
    <name type="scientific">Halobacillus kuroshimensis</name>
    <dbReference type="NCBI Taxonomy" id="302481"/>
    <lineage>
        <taxon>Bacteria</taxon>
        <taxon>Bacillati</taxon>
        <taxon>Bacillota</taxon>
        <taxon>Bacilli</taxon>
        <taxon>Bacillales</taxon>
        <taxon>Bacillaceae</taxon>
        <taxon>Halobacillus</taxon>
    </lineage>
</organism>
<dbReference type="SMART" id="SM00530">
    <property type="entry name" value="HTH_XRE"/>
    <property type="match status" value="1"/>
</dbReference>
<evidence type="ECO:0000256" key="2">
    <source>
        <dbReference type="SAM" id="Phobius"/>
    </source>
</evidence>
<gene>
    <name evidence="4" type="ORF">JF544_04615</name>
</gene>
<dbReference type="InterPro" id="IPR010982">
    <property type="entry name" value="Lambda_DNA-bd_dom_sf"/>
</dbReference>
<dbReference type="PANTHER" id="PTHR34475">
    <property type="match status" value="1"/>
</dbReference>
<dbReference type="CDD" id="cd00093">
    <property type="entry name" value="HTH_XRE"/>
    <property type="match status" value="1"/>
</dbReference>
<dbReference type="EMBL" id="JAEKJY010000001">
    <property type="protein sequence ID" value="MBN8234517.1"/>
    <property type="molecule type" value="Genomic_DNA"/>
</dbReference>
<evidence type="ECO:0000256" key="1">
    <source>
        <dbReference type="SAM" id="MobiDB-lite"/>
    </source>
</evidence>
<keyword evidence="2" id="KW-1133">Transmembrane helix</keyword>
<protein>
    <submittedName>
        <fullName evidence="4">Helix-turn-helix domain-containing protein</fullName>
    </submittedName>
</protein>
<evidence type="ECO:0000313" key="4">
    <source>
        <dbReference type="EMBL" id="MBN8234517.1"/>
    </source>
</evidence>
<dbReference type="Proteomes" id="UP000663970">
    <property type="component" value="Unassembled WGS sequence"/>
</dbReference>
<sequence>MVLHMEIGARLKEARETKGLSLEDLQETTKIQKRYLQAIESNDFQVLPGKFYTRAFIREYASAVGLDPEQVMEEHKNELPTYEEENTVQFSRVQKSKQEAAQKSGGTSRFLPTFLTVGLVVGVILVVWIFMQSGSEDSGAPADSSSSDEISVPAGSEEDTTEETSGDEEEAQAGEQEQNEDSGAEEEKAEEKEEDSEPEEKQPGVELSEEGTGSFPMHTYEVVPAGDSKVTVEFSGNVYMEIQSPQGGENLVTPREYTSADSPVTIDIGDKQEVYIKTGNAPGMTVNVDDQPVTFPDPELTTQKLLLQMKE</sequence>
<comment type="caution">
    <text evidence="4">The sequence shown here is derived from an EMBL/GenBank/DDBJ whole genome shotgun (WGS) entry which is preliminary data.</text>
</comment>
<feature type="region of interest" description="Disordered" evidence="1">
    <location>
        <begin position="135"/>
        <end position="219"/>
    </location>
</feature>
<dbReference type="InterPro" id="IPR050400">
    <property type="entry name" value="Bact_Cytoskel_RodZ"/>
</dbReference>
<feature type="compositionally biased region" description="Low complexity" evidence="1">
    <location>
        <begin position="135"/>
        <end position="149"/>
    </location>
</feature>
<dbReference type="InterPro" id="IPR001387">
    <property type="entry name" value="Cro/C1-type_HTH"/>
</dbReference>